<keyword evidence="3 6" id="KW-0812">Transmembrane</keyword>
<accession>A0A5J4YX28</accession>
<dbReference type="OrthoDB" id="166803at2759"/>
<keyword evidence="5 6" id="KW-0472">Membrane</keyword>
<feature type="transmembrane region" description="Helical" evidence="6">
    <location>
        <begin position="87"/>
        <end position="111"/>
    </location>
</feature>
<keyword evidence="9" id="KW-1185">Reference proteome</keyword>
<proteinExistence type="predicted"/>
<dbReference type="PANTHER" id="PTHR12677">
    <property type="entry name" value="GOLGI APPARATUS MEMBRANE PROTEIN TVP38-RELATED"/>
    <property type="match status" value="1"/>
</dbReference>
<dbReference type="GO" id="GO:0005886">
    <property type="term" value="C:plasma membrane"/>
    <property type="evidence" value="ECO:0007669"/>
    <property type="project" value="UniProtKB-SubCell"/>
</dbReference>
<comment type="caution">
    <text evidence="8">The sequence shown here is derived from an EMBL/GenBank/DDBJ whole genome shotgun (WGS) entry which is preliminary data.</text>
</comment>
<evidence type="ECO:0000256" key="3">
    <source>
        <dbReference type="ARBA" id="ARBA00022692"/>
    </source>
</evidence>
<feature type="domain" description="VTT" evidence="7">
    <location>
        <begin position="75"/>
        <end position="190"/>
    </location>
</feature>
<reference evidence="9" key="1">
    <citation type="journal article" date="2019" name="Nat. Commun.">
        <title>Expansion of phycobilisome linker gene families in mesophilic red algae.</title>
        <authorList>
            <person name="Lee J."/>
            <person name="Kim D."/>
            <person name="Bhattacharya D."/>
            <person name="Yoon H.S."/>
        </authorList>
    </citation>
    <scope>NUCLEOTIDE SEQUENCE [LARGE SCALE GENOMIC DNA]</scope>
    <source>
        <strain evidence="9">CCMP 1328</strain>
    </source>
</reference>
<evidence type="ECO:0000256" key="4">
    <source>
        <dbReference type="ARBA" id="ARBA00022989"/>
    </source>
</evidence>
<comment type="subcellular location">
    <subcellularLocation>
        <location evidence="1">Cell membrane</location>
        <topology evidence="1">Multi-pass membrane protein</topology>
    </subcellularLocation>
</comment>
<feature type="transmembrane region" description="Helical" evidence="6">
    <location>
        <begin position="58"/>
        <end position="80"/>
    </location>
</feature>
<name>A0A5J4YX28_PORPP</name>
<feature type="transmembrane region" description="Helical" evidence="6">
    <location>
        <begin position="12"/>
        <end position="29"/>
    </location>
</feature>
<evidence type="ECO:0000313" key="9">
    <source>
        <dbReference type="Proteomes" id="UP000324585"/>
    </source>
</evidence>
<dbReference type="EMBL" id="VRMN01000003">
    <property type="protein sequence ID" value="KAA8496119.1"/>
    <property type="molecule type" value="Genomic_DNA"/>
</dbReference>
<evidence type="ECO:0000256" key="1">
    <source>
        <dbReference type="ARBA" id="ARBA00004651"/>
    </source>
</evidence>
<evidence type="ECO:0000256" key="6">
    <source>
        <dbReference type="SAM" id="Phobius"/>
    </source>
</evidence>
<gene>
    <name evidence="8" type="ORF">FVE85_2274</name>
</gene>
<feature type="transmembrane region" description="Helical" evidence="6">
    <location>
        <begin position="139"/>
        <end position="157"/>
    </location>
</feature>
<evidence type="ECO:0000256" key="5">
    <source>
        <dbReference type="ARBA" id="ARBA00023136"/>
    </source>
</evidence>
<organism evidence="8 9">
    <name type="scientific">Porphyridium purpureum</name>
    <name type="common">Red alga</name>
    <name type="synonym">Porphyridium cruentum</name>
    <dbReference type="NCBI Taxonomy" id="35688"/>
    <lineage>
        <taxon>Eukaryota</taxon>
        <taxon>Rhodophyta</taxon>
        <taxon>Bangiophyceae</taxon>
        <taxon>Porphyridiales</taxon>
        <taxon>Porphyridiaceae</taxon>
        <taxon>Porphyridium</taxon>
    </lineage>
</organism>
<dbReference type="PANTHER" id="PTHR12677:SF59">
    <property type="entry name" value="GOLGI APPARATUS MEMBRANE PROTEIN TVP38-RELATED"/>
    <property type="match status" value="1"/>
</dbReference>
<protein>
    <submittedName>
        <fullName evidence="8">TVP38/TMEM64 family membrane protein</fullName>
    </submittedName>
</protein>
<dbReference type="InterPro" id="IPR015414">
    <property type="entry name" value="TMEM64"/>
</dbReference>
<feature type="transmembrane region" description="Helical" evidence="6">
    <location>
        <begin position="169"/>
        <end position="187"/>
    </location>
</feature>
<sequence>MDMKWSKGQRIRAVVLGLVVVVVFGVTVYDVEQYVSIAMLKQKKELLQQFVEASPGEAALLFFLLYFAFTSLSIPGSLVLTLSGGALFGLVPGVVLVSFASTAGATVAFLMSRFLLRSFVMENFGDRIRVVMEGFESEGAFYLFSLRLIPIIPFSLLNLAMGVTKIKPVAFFFVSQLGMLPATIVFVDAGTKLAKINGPKDILSAQMMLSFVAIGVMPLVTKRAIHYMRQRKFHRKLDEET</sequence>
<keyword evidence="2" id="KW-1003">Cell membrane</keyword>
<dbReference type="OMA" id="AFNYVMG"/>
<keyword evidence="4 6" id="KW-1133">Transmembrane helix</keyword>
<dbReference type="AlphaFoldDB" id="A0A5J4YX28"/>
<evidence type="ECO:0000259" key="7">
    <source>
        <dbReference type="Pfam" id="PF09335"/>
    </source>
</evidence>
<evidence type="ECO:0000256" key="2">
    <source>
        <dbReference type="ARBA" id="ARBA00022475"/>
    </source>
</evidence>
<dbReference type="Pfam" id="PF09335">
    <property type="entry name" value="VTT_dom"/>
    <property type="match status" value="1"/>
</dbReference>
<dbReference type="Proteomes" id="UP000324585">
    <property type="component" value="Unassembled WGS sequence"/>
</dbReference>
<feature type="transmembrane region" description="Helical" evidence="6">
    <location>
        <begin position="207"/>
        <end position="225"/>
    </location>
</feature>
<evidence type="ECO:0000313" key="8">
    <source>
        <dbReference type="EMBL" id="KAA8496119.1"/>
    </source>
</evidence>
<dbReference type="InterPro" id="IPR032816">
    <property type="entry name" value="VTT_dom"/>
</dbReference>